<evidence type="ECO:0000313" key="26">
    <source>
        <dbReference type="Proteomes" id="UP000005666"/>
    </source>
</evidence>
<comment type="function">
    <text evidence="20">Key enzyme involved in DNA replication and DNA repair. Involved in Okazaki fragments processing by cleaving long flaps that escape FEN1: flaps that are longer than 27 nucleotides are coated by replication protein A complex (RPA), leading to recruit DNA2 which cleaves the flap until it is too short to bind RPA and becomes a substrate for FEN1. Also involved in 5'-end resection of DNA during double-strand break (DSB) repair by mediating the cleavage of 5'-ssDNA.</text>
</comment>
<dbReference type="GO" id="GO:0043139">
    <property type="term" value="F:5'-3' DNA helicase activity"/>
    <property type="evidence" value="ECO:0007669"/>
    <property type="project" value="EnsemblFungi"/>
</dbReference>
<dbReference type="GO" id="GO:0000723">
    <property type="term" value="P:telomere maintenance"/>
    <property type="evidence" value="ECO:0007669"/>
    <property type="project" value="EnsemblFungi"/>
</dbReference>
<keyword evidence="8" id="KW-0255">Endonuclease</keyword>
<dbReference type="GO" id="GO:0000400">
    <property type="term" value="F:four-way junction DNA binding"/>
    <property type="evidence" value="ECO:0007669"/>
    <property type="project" value="EnsemblFungi"/>
</dbReference>
<keyword evidence="13 20" id="KW-0408">Iron</keyword>
<feature type="compositionally biased region" description="Polar residues" evidence="21">
    <location>
        <begin position="232"/>
        <end position="246"/>
    </location>
</feature>
<comment type="cofactor">
    <cofactor evidence="1">
        <name>[4Fe-4S] cluster</name>
        <dbReference type="ChEBI" id="CHEBI:49883"/>
    </cofactor>
</comment>
<dbReference type="Gene3D" id="3.90.320.10">
    <property type="match status" value="1"/>
</dbReference>
<keyword evidence="12 20" id="KW-0067">ATP-binding</keyword>
<dbReference type="Gene3D" id="3.40.50.300">
    <property type="entry name" value="P-loop containing nucleotide triphosphate hydrolases"/>
    <property type="match status" value="3"/>
</dbReference>
<keyword evidence="18 20" id="KW-0511">Multifunctional enzyme</keyword>
<feature type="domain" description="DNA replication factor Dna2 N-terminal" evidence="22">
    <location>
        <begin position="459"/>
        <end position="675"/>
    </location>
</feature>
<comment type="catalytic activity">
    <reaction evidence="19 20">
        <text>ATP + H2O = ADP + phosphate + H(+)</text>
        <dbReference type="Rhea" id="RHEA:13065"/>
        <dbReference type="ChEBI" id="CHEBI:15377"/>
        <dbReference type="ChEBI" id="CHEBI:15378"/>
        <dbReference type="ChEBI" id="CHEBI:30616"/>
        <dbReference type="ChEBI" id="CHEBI:43474"/>
        <dbReference type="ChEBI" id="CHEBI:456216"/>
        <dbReference type="EC" id="3.6.4.12"/>
    </reaction>
</comment>
<dbReference type="OrthoDB" id="6513042at2759"/>
<dbReference type="GO" id="GO:0032448">
    <property type="term" value="F:DNA hairpin binding"/>
    <property type="evidence" value="ECO:0007669"/>
    <property type="project" value="EnsemblFungi"/>
</dbReference>
<dbReference type="GO" id="GO:0043539">
    <property type="term" value="F:protein serine/threonine kinase activator activity"/>
    <property type="evidence" value="ECO:0007669"/>
    <property type="project" value="EnsemblFungi"/>
</dbReference>
<evidence type="ECO:0000256" key="7">
    <source>
        <dbReference type="ARBA" id="ARBA00022741"/>
    </source>
</evidence>
<dbReference type="InterPro" id="IPR011604">
    <property type="entry name" value="PDDEXK-like_dom_sf"/>
</dbReference>
<dbReference type="EC" id="3.1.-.-" evidence="20"/>
<feature type="compositionally biased region" description="Basic and acidic residues" evidence="21">
    <location>
        <begin position="247"/>
        <end position="263"/>
    </location>
</feature>
<dbReference type="GeneID" id="11532535"/>
<dbReference type="GO" id="GO:0071932">
    <property type="term" value="P:replication fork reversal"/>
    <property type="evidence" value="ECO:0007669"/>
    <property type="project" value="TreeGrafter"/>
</dbReference>
<dbReference type="GO" id="GO:0005737">
    <property type="term" value="C:cytoplasm"/>
    <property type="evidence" value="ECO:0007669"/>
    <property type="project" value="EnsemblFungi"/>
</dbReference>
<feature type="compositionally biased region" description="Polar residues" evidence="21">
    <location>
        <begin position="287"/>
        <end position="299"/>
    </location>
</feature>
<dbReference type="PANTHER" id="PTHR10887:SF433">
    <property type="entry name" value="DNA REPLICATION ATP-DEPENDENT HELICASE_NUCLEASE DNA2"/>
    <property type="match status" value="1"/>
</dbReference>
<dbReference type="GO" id="GO:0033567">
    <property type="term" value="P:DNA replication, Okazaki fragment processing"/>
    <property type="evidence" value="ECO:0007669"/>
    <property type="project" value="UniProtKB-UniRule"/>
</dbReference>
<dbReference type="GO" id="GO:0017116">
    <property type="term" value="F:single-stranded DNA helicase activity"/>
    <property type="evidence" value="ECO:0007669"/>
    <property type="project" value="UniProtKB-UniRule"/>
</dbReference>
<evidence type="ECO:0000256" key="2">
    <source>
        <dbReference type="ARBA" id="ARBA00007913"/>
    </source>
</evidence>
<dbReference type="GO" id="GO:0061849">
    <property type="term" value="F:telomeric G-quadruplex DNA binding"/>
    <property type="evidence" value="ECO:0007669"/>
    <property type="project" value="EnsemblFungi"/>
</dbReference>
<dbReference type="Pfam" id="PF13086">
    <property type="entry name" value="AAA_11"/>
    <property type="match status" value="2"/>
</dbReference>
<dbReference type="SUPFAM" id="SSF52540">
    <property type="entry name" value="P-loop containing nucleoside triphosphate hydrolases"/>
    <property type="match status" value="1"/>
</dbReference>
<evidence type="ECO:0000256" key="5">
    <source>
        <dbReference type="ARBA" id="ARBA00022722"/>
    </source>
</evidence>
<dbReference type="CDD" id="cd18808">
    <property type="entry name" value="SF1_C_Upf1"/>
    <property type="match status" value="1"/>
</dbReference>
<dbReference type="GO" id="GO:0033314">
    <property type="term" value="P:mitotic DNA replication checkpoint signaling"/>
    <property type="evidence" value="ECO:0007669"/>
    <property type="project" value="EnsemblFungi"/>
</dbReference>
<evidence type="ECO:0000256" key="18">
    <source>
        <dbReference type="ARBA" id="ARBA00023268"/>
    </source>
</evidence>
<dbReference type="GO" id="GO:0000706">
    <property type="term" value="P:meiotic DNA double-strand break processing"/>
    <property type="evidence" value="ECO:0007669"/>
    <property type="project" value="EnsemblFungi"/>
</dbReference>
<dbReference type="eggNOG" id="KOG1805">
    <property type="taxonomic scope" value="Eukaryota"/>
</dbReference>
<keyword evidence="16 20" id="KW-0234">DNA repair</keyword>
<dbReference type="InterPro" id="IPR041679">
    <property type="entry name" value="DNA2/NAM7-like_C"/>
</dbReference>
<keyword evidence="17 20" id="KW-0539">Nucleus</keyword>
<keyword evidence="9 20" id="KW-0227">DNA damage</keyword>
<evidence type="ECO:0000256" key="8">
    <source>
        <dbReference type="ARBA" id="ARBA00022759"/>
    </source>
</evidence>
<dbReference type="HOGENOM" id="CLU_001666_2_1_1"/>
<dbReference type="STRING" id="1071381.G8BNX3"/>
<evidence type="ECO:0000256" key="20">
    <source>
        <dbReference type="RuleBase" id="RU367041"/>
    </source>
</evidence>
<feature type="compositionally biased region" description="Basic and acidic residues" evidence="21">
    <location>
        <begin position="275"/>
        <end position="285"/>
    </location>
</feature>
<dbReference type="GO" id="GO:0005634">
    <property type="term" value="C:nucleus"/>
    <property type="evidence" value="ECO:0007669"/>
    <property type="project" value="UniProtKB-SubCell"/>
</dbReference>
<reference evidence="25 26" key="1">
    <citation type="journal article" date="2011" name="Proc. Natl. Acad. Sci. U.S.A.">
        <title>Evolutionary erosion of yeast sex chromosomes by mating-type switching accidents.</title>
        <authorList>
            <person name="Gordon J.L."/>
            <person name="Armisen D."/>
            <person name="Proux-Wera E."/>
            <person name="Oheigeartaigh S.S."/>
            <person name="Byrne K.P."/>
            <person name="Wolfe K.H."/>
        </authorList>
    </citation>
    <scope>NUCLEOTIDE SEQUENCE [LARGE SCALE GENOMIC DNA]</scope>
    <source>
        <strain evidence="26">ATCC 24235 / CBS 4417 / NBRC 1672 / NRRL Y-8282 / UCD 70-5</strain>
    </source>
</reference>
<dbReference type="Proteomes" id="UP000005666">
    <property type="component" value="Chromosome 1"/>
</dbReference>
<dbReference type="GO" id="GO:0051539">
    <property type="term" value="F:4 iron, 4 sulfur cluster binding"/>
    <property type="evidence" value="ECO:0007669"/>
    <property type="project" value="UniProtKB-UniRule"/>
</dbReference>
<dbReference type="InterPro" id="IPR014808">
    <property type="entry name" value="DNA_replication_fac_Dna2_N"/>
</dbReference>
<dbReference type="PANTHER" id="PTHR10887">
    <property type="entry name" value="DNA2/NAM7 HELICASE FAMILY"/>
    <property type="match status" value="1"/>
</dbReference>
<feature type="region of interest" description="Disordered" evidence="21">
    <location>
        <begin position="349"/>
        <end position="415"/>
    </location>
</feature>
<dbReference type="InterPro" id="IPR026851">
    <property type="entry name" value="Dna2/JHS1_DEXXQ-box"/>
</dbReference>
<evidence type="ECO:0000256" key="21">
    <source>
        <dbReference type="SAM" id="MobiDB-lite"/>
    </source>
</evidence>
<protein>
    <recommendedName>
        <fullName evidence="20">DNA replication ATP-dependent helicase/nuclease</fullName>
        <ecNumber evidence="20">3.1.-.-</ecNumber>
        <ecNumber evidence="20">3.6.4.12</ecNumber>
    </recommendedName>
</protein>
<evidence type="ECO:0000256" key="1">
    <source>
        <dbReference type="ARBA" id="ARBA00001966"/>
    </source>
</evidence>
<organism evidence="25 26">
    <name type="scientific">Tetrapisispora phaffii (strain ATCC 24235 / CBS 4417 / NBRC 1672 / NRRL Y-8282 / UCD 70-5)</name>
    <name type="common">Yeast</name>
    <name type="synonym">Fabospora phaffii</name>
    <dbReference type="NCBI Taxonomy" id="1071381"/>
    <lineage>
        <taxon>Eukaryota</taxon>
        <taxon>Fungi</taxon>
        <taxon>Dikarya</taxon>
        <taxon>Ascomycota</taxon>
        <taxon>Saccharomycotina</taxon>
        <taxon>Saccharomycetes</taxon>
        <taxon>Saccharomycetales</taxon>
        <taxon>Saccharomycetaceae</taxon>
        <taxon>Tetrapisispora</taxon>
    </lineage>
</organism>
<feature type="compositionally biased region" description="Low complexity" evidence="21">
    <location>
        <begin position="388"/>
        <end position="399"/>
    </location>
</feature>
<keyword evidence="14 20" id="KW-0411">Iron-sulfur</keyword>
<dbReference type="InterPro" id="IPR045055">
    <property type="entry name" value="DNA2/NAM7-like"/>
</dbReference>
<dbReference type="GO" id="GO:0017108">
    <property type="term" value="F:5'-flap endonuclease activity"/>
    <property type="evidence" value="ECO:0007669"/>
    <property type="project" value="UniProtKB-UniRule"/>
</dbReference>
<dbReference type="OMA" id="NYCEAAI"/>
<dbReference type="EMBL" id="HE612856">
    <property type="protein sequence ID" value="CCE61601.1"/>
    <property type="molecule type" value="Genomic_DNA"/>
</dbReference>
<dbReference type="GO" id="GO:0035861">
    <property type="term" value="C:site of double-strand break"/>
    <property type="evidence" value="ECO:0007669"/>
    <property type="project" value="EnsemblFungi"/>
</dbReference>
<sequence length="1526" mass="173741">MPSTPTKQNTKRDATTPIVNKDDIKQPTKIANVTKTKKHKKYHFAPVNNFVPGGRTPENTVLKSISVSQIRNTAHHEISTSNNNKLQPPLNIKPGEVKLNTTPVKMHRPVKNLEKQREAEEFLPTQEVVWRYSPSKQPEKSVTSSSPEKCYRHSFTSSDRKEIESTPIAPSRLQSILNFKHIEVEEKKEYQQQSIKKDSHKDIVDSTNVKTTSNLLRDIDDILDDLGSLNTLNPSFPNMNEIPSSPTDRKFKKEANGTKDRLATDVSNKNLNDNTKNDTVSHKDILNISNKSKAQTTNSKTAIQKNNQNAQDLNNKDNFNNIVNFEDDEEDDDLDSLIEILTQKLPVEKLPISDTQSDNTNTTNNKHTDSGNNDFLLEYLDSSDDEVSNTNNQTSTSNNRNEDEMSPKPIDDESKRHMYMERAKCAVIKDGISRLVITNVHEVQVPKIGRQKILKSINSSGELTSVILRHPWVYLDVEDGDVIHIIEGINSKNKMLLSDDKDPQTQKPNDNLLVVNPDILLSATTIGTSLDCFRRAVIQSQFQDYRGVPSKVMLIGNIVHELLQEALKHKLNYLTLESTFLETTLDSILESNRFGIITCNSSVEELKAQILEEQVENIKDFVNKFVKSKPNTASVCTSGSRKKTFMSISNIIDIEENIWSPNYGLKGYLDATLEVKINGQYFLTPLEIKTGKSKQNSHEAQGLTYTFLLNDRYELPVDFFLLLYTRYNDISKYDKILHSVRHVFMLRNQMANKLKYQLNEIKDMSVNDMELPPILRGSVCDNCFVKQECITLHKLSKTEIYDNNDFRDGEYDTLTGHLLENEIKYREFFKKYYDLLRKEESSMLWMNSSLFLIDSQRKEAEFGNCLSNLSISKCTKDDDQDGRYLYEFTKMNTEHSDHLFSNFSKNEPVFISDEEGNFVICQGSVASVSDTLITISTKRSILYNKTKKNQGNAGLARSVLLPNNSSAALLDIQNLVKYRIDKNEIKYGLSMVRYNLLNLFLPPVSKSDIVIDELTGKERLLKASEGGDYNTRKFIVDGVEPRFRKNTEQPIIQYEQPKDSTFNNDQLKAIDMITRAEDYALVLGMPGTGKTTLIAEIIRHIVGNGKTVLLTSYTHSAVDNVLLKINTLESNIIRLGSKKRIHPGVHKYIPSYDNISNFEEYSNLINNASLVGTTCLGITDIMFSLKERDFDYVILDEASQVSLPVALGPLRYGSKFIMIGDHFQLPPLIINEAARKGGLDVSPFQILCEKHPANVIYLTYQYRMCEDIAKLSNSMMYDGQLKCGTDAVRTQTLNIPNSSSVHKFYKEKSHPWLDHVLKEQNRVLLLNYDRCEAISETVENNNIKNLGEAQLTYDCVRCLIETGVPVSEIGVMSLYRGQINCLQDILTREMSKGLEILTADQFQGRDKKCIIISLVRSNKEQNSGSLMKEMRRINVAMTRARSKLIIIGSKKMIKSVKQLEHFVEIIESNNWFYELPENCLDSYDFGLSVFSELEKKATRKLDTTNIKKDSKLLDSKPIIKQFLSEI</sequence>
<accession>G8BNX3</accession>
<evidence type="ECO:0000256" key="10">
    <source>
        <dbReference type="ARBA" id="ARBA00022801"/>
    </source>
</evidence>
<dbReference type="GO" id="GO:0005524">
    <property type="term" value="F:ATP binding"/>
    <property type="evidence" value="ECO:0007669"/>
    <property type="project" value="UniProtKB-UniRule"/>
</dbReference>
<dbReference type="FunFam" id="3.40.50.300:FF:000789">
    <property type="entry name" value="DNA replication ATP-dependent helicase/nuclease DNA2"/>
    <property type="match status" value="1"/>
</dbReference>
<dbReference type="Pfam" id="PF13087">
    <property type="entry name" value="AAA_12"/>
    <property type="match status" value="1"/>
</dbReference>
<feature type="region of interest" description="Disordered" evidence="21">
    <location>
        <begin position="1"/>
        <end position="20"/>
    </location>
</feature>
<evidence type="ECO:0000256" key="14">
    <source>
        <dbReference type="ARBA" id="ARBA00023014"/>
    </source>
</evidence>
<evidence type="ECO:0000256" key="12">
    <source>
        <dbReference type="ARBA" id="ARBA00022840"/>
    </source>
</evidence>
<keyword evidence="4 20" id="KW-0235">DNA replication</keyword>
<keyword evidence="26" id="KW-1185">Reference proteome</keyword>
<keyword evidence="3 20" id="KW-0004">4Fe-4S</keyword>
<dbReference type="CDD" id="cd18041">
    <property type="entry name" value="DEXXQc_DNA2"/>
    <property type="match status" value="1"/>
</dbReference>
<dbReference type="KEGG" id="tpf:TPHA_0A05270"/>
<feature type="compositionally biased region" description="Basic and acidic residues" evidence="21">
    <location>
        <begin position="400"/>
        <end position="415"/>
    </location>
</feature>
<evidence type="ECO:0000256" key="15">
    <source>
        <dbReference type="ARBA" id="ARBA00023125"/>
    </source>
</evidence>
<feature type="region of interest" description="Disordered" evidence="21">
    <location>
        <begin position="135"/>
        <end position="165"/>
    </location>
</feature>
<dbReference type="GO" id="GO:0016887">
    <property type="term" value="F:ATP hydrolysis activity"/>
    <property type="evidence" value="ECO:0007669"/>
    <property type="project" value="RHEA"/>
</dbReference>
<evidence type="ECO:0000256" key="17">
    <source>
        <dbReference type="ARBA" id="ARBA00023242"/>
    </source>
</evidence>
<evidence type="ECO:0000259" key="24">
    <source>
        <dbReference type="Pfam" id="PF13087"/>
    </source>
</evidence>
<evidence type="ECO:0000256" key="13">
    <source>
        <dbReference type="ARBA" id="ARBA00023004"/>
    </source>
</evidence>
<evidence type="ECO:0000259" key="23">
    <source>
        <dbReference type="Pfam" id="PF13086"/>
    </source>
</evidence>
<evidence type="ECO:0000256" key="4">
    <source>
        <dbReference type="ARBA" id="ARBA00022705"/>
    </source>
</evidence>
<evidence type="ECO:0000256" key="3">
    <source>
        <dbReference type="ARBA" id="ARBA00022485"/>
    </source>
</evidence>
<evidence type="ECO:0000256" key="6">
    <source>
        <dbReference type="ARBA" id="ARBA00022723"/>
    </source>
</evidence>
<evidence type="ECO:0000256" key="11">
    <source>
        <dbReference type="ARBA" id="ARBA00022806"/>
    </source>
</evidence>
<comment type="subcellular location">
    <subcellularLocation>
        <location evidence="20">Nucleus</location>
    </subcellularLocation>
    <subcellularLocation>
        <location evidence="20">Chromosome</location>
    </subcellularLocation>
</comment>
<keyword evidence="6 20" id="KW-0479">Metal-binding</keyword>
<evidence type="ECO:0000259" key="22">
    <source>
        <dbReference type="Pfam" id="PF08696"/>
    </source>
</evidence>
<keyword evidence="7 20" id="KW-0547">Nucleotide-binding</keyword>
<dbReference type="GO" id="GO:0000014">
    <property type="term" value="F:single-stranded DNA endodeoxyribonuclease activity"/>
    <property type="evidence" value="ECO:0007669"/>
    <property type="project" value="EnsemblFungi"/>
</dbReference>
<keyword evidence="20" id="KW-0158">Chromosome</keyword>
<proteinExistence type="inferred from homology"/>
<comment type="similarity">
    <text evidence="2 20">Belongs to the DNA2/NAM7 helicase family.</text>
</comment>
<keyword evidence="11 20" id="KW-0347">Helicase</keyword>
<evidence type="ECO:0000256" key="9">
    <source>
        <dbReference type="ARBA" id="ARBA00022763"/>
    </source>
</evidence>
<dbReference type="GO" id="GO:0046872">
    <property type="term" value="F:metal ion binding"/>
    <property type="evidence" value="ECO:0007669"/>
    <property type="project" value="UniProtKB-UniRule"/>
</dbReference>
<dbReference type="InterPro" id="IPR047187">
    <property type="entry name" value="SF1_C_Upf1"/>
</dbReference>
<dbReference type="RefSeq" id="XP_003684035.1">
    <property type="nucleotide sequence ID" value="XM_003683987.1"/>
</dbReference>
<name>G8BNX3_TETPH</name>
<dbReference type="InterPro" id="IPR027417">
    <property type="entry name" value="P-loop_NTPase"/>
</dbReference>
<feature type="domain" description="DNA2/NAM7 helicase-like C-terminal" evidence="24">
    <location>
        <begin position="1239"/>
        <end position="1451"/>
    </location>
</feature>
<feature type="compositionally biased region" description="Polar residues" evidence="21">
    <location>
        <begin position="135"/>
        <end position="147"/>
    </location>
</feature>
<keyword evidence="5 20" id="KW-0540">Nuclease</keyword>
<evidence type="ECO:0000256" key="16">
    <source>
        <dbReference type="ARBA" id="ARBA00023204"/>
    </source>
</evidence>
<gene>
    <name evidence="25" type="primary">TPHA0A05270</name>
    <name evidence="25" type="ordered locus">TPHA_0A05270</name>
</gene>
<feature type="domain" description="DNA2/NAM7 helicase helicase" evidence="23">
    <location>
        <begin position="1161"/>
        <end position="1231"/>
    </location>
</feature>
<dbReference type="Pfam" id="PF08696">
    <property type="entry name" value="Dna2"/>
    <property type="match status" value="1"/>
</dbReference>
<feature type="domain" description="DNA2/NAM7 helicase helicase" evidence="23">
    <location>
        <begin position="1062"/>
        <end position="1148"/>
    </location>
</feature>
<dbReference type="GO" id="GO:0000781">
    <property type="term" value="C:chromosome, telomeric region"/>
    <property type="evidence" value="ECO:0007669"/>
    <property type="project" value="EnsemblFungi"/>
</dbReference>
<keyword evidence="10 20" id="KW-0378">Hydrolase</keyword>
<evidence type="ECO:0000313" key="25">
    <source>
        <dbReference type="EMBL" id="CCE61601.1"/>
    </source>
</evidence>
<feature type="compositionally biased region" description="Basic and acidic residues" evidence="21">
    <location>
        <begin position="10"/>
        <end position="20"/>
    </location>
</feature>
<keyword evidence="15 20" id="KW-0238">DNA-binding</keyword>
<evidence type="ECO:0000256" key="19">
    <source>
        <dbReference type="ARBA" id="ARBA00047995"/>
    </source>
</evidence>
<feature type="region of interest" description="Disordered" evidence="21">
    <location>
        <begin position="232"/>
        <end position="299"/>
    </location>
</feature>
<dbReference type="InterPro" id="IPR041677">
    <property type="entry name" value="DNA2/NAM7_AAA_11"/>
</dbReference>
<dbReference type="EC" id="3.6.4.12" evidence="20"/>